<accession>A0A0S4XPV0</accession>
<keyword evidence="5 6" id="KW-0949">S-adenosyl-L-methionine</keyword>
<dbReference type="InterPro" id="IPR004498">
    <property type="entry name" value="Ribosomal_PrmA_MeTrfase"/>
</dbReference>
<dbReference type="EMBL" id="FAXN01000082">
    <property type="protein sequence ID" value="CUV66340.1"/>
    <property type="molecule type" value="Genomic_DNA"/>
</dbReference>
<keyword evidence="7" id="KW-0687">Ribonucleoprotein</keyword>
<comment type="function">
    <text evidence="6">Methylates ribosomal protein L11.</text>
</comment>
<dbReference type="PANTHER" id="PTHR43648:SF1">
    <property type="entry name" value="ELECTRON TRANSFER FLAVOPROTEIN BETA SUBUNIT LYSINE METHYLTRANSFERASE"/>
    <property type="match status" value="1"/>
</dbReference>
<dbReference type="InterPro" id="IPR050078">
    <property type="entry name" value="Ribosomal_L11_MeTrfase_PrmA"/>
</dbReference>
<gene>
    <name evidence="6 7" type="primary">prmA</name>
    <name evidence="7" type="ORF">BN3087_780003</name>
</gene>
<dbReference type="GO" id="GO:0005840">
    <property type="term" value="C:ribosome"/>
    <property type="evidence" value="ECO:0007669"/>
    <property type="project" value="UniProtKB-KW"/>
</dbReference>
<comment type="similarity">
    <text evidence="1 6">Belongs to the methyltransferase superfamily. PrmA family.</text>
</comment>
<evidence type="ECO:0000256" key="1">
    <source>
        <dbReference type="ARBA" id="ARBA00009741"/>
    </source>
</evidence>
<dbReference type="CDD" id="cd02440">
    <property type="entry name" value="AdoMet_MTases"/>
    <property type="match status" value="1"/>
</dbReference>
<organism evidence="7">
    <name type="scientific">Sulfurovum sp. enrichment culture clone C5</name>
    <dbReference type="NCBI Taxonomy" id="497650"/>
    <lineage>
        <taxon>Bacteria</taxon>
        <taxon>Pseudomonadati</taxon>
        <taxon>Campylobacterota</taxon>
        <taxon>Epsilonproteobacteria</taxon>
        <taxon>Campylobacterales</taxon>
        <taxon>Sulfurovaceae</taxon>
        <taxon>Sulfurovum</taxon>
        <taxon>environmental samples</taxon>
    </lineage>
</organism>
<dbReference type="SUPFAM" id="SSF53335">
    <property type="entry name" value="S-adenosyl-L-methionine-dependent methyltransferases"/>
    <property type="match status" value="1"/>
</dbReference>
<evidence type="ECO:0000313" key="7">
    <source>
        <dbReference type="EMBL" id="CUV66340.1"/>
    </source>
</evidence>
<evidence type="ECO:0000256" key="3">
    <source>
        <dbReference type="ARBA" id="ARBA00022603"/>
    </source>
</evidence>
<evidence type="ECO:0000256" key="5">
    <source>
        <dbReference type="ARBA" id="ARBA00022691"/>
    </source>
</evidence>
<dbReference type="PANTHER" id="PTHR43648">
    <property type="entry name" value="ELECTRON TRANSFER FLAVOPROTEIN BETA SUBUNIT LYSINE METHYLTRANSFERASE"/>
    <property type="match status" value="1"/>
</dbReference>
<dbReference type="NCBIfam" id="NF001786">
    <property type="entry name" value="PRK00517.2-4"/>
    <property type="match status" value="1"/>
</dbReference>
<evidence type="ECO:0000256" key="2">
    <source>
        <dbReference type="ARBA" id="ARBA00022490"/>
    </source>
</evidence>
<comment type="catalytic activity">
    <reaction evidence="6">
        <text>L-lysyl-[protein] + 3 S-adenosyl-L-methionine = N(6),N(6),N(6)-trimethyl-L-lysyl-[protein] + 3 S-adenosyl-L-homocysteine + 3 H(+)</text>
        <dbReference type="Rhea" id="RHEA:54192"/>
        <dbReference type="Rhea" id="RHEA-COMP:9752"/>
        <dbReference type="Rhea" id="RHEA-COMP:13826"/>
        <dbReference type="ChEBI" id="CHEBI:15378"/>
        <dbReference type="ChEBI" id="CHEBI:29969"/>
        <dbReference type="ChEBI" id="CHEBI:57856"/>
        <dbReference type="ChEBI" id="CHEBI:59789"/>
        <dbReference type="ChEBI" id="CHEBI:61961"/>
    </reaction>
</comment>
<comment type="subcellular location">
    <subcellularLocation>
        <location evidence="6">Cytoplasm</location>
    </subcellularLocation>
</comment>
<sequence length="276" mass="30925">MNNEYFELTITTDEKYADFISDIICGISDDGIEIDKEKIIVRSENDLSLLSEQLKEILNDTELKNLTFKLEKKENSDWVEAYKNSITPIDAGEFYIHPSWYESLNDKINITIDPALAFGSGHHATTFSCLNMISKYLKPEFSVIDVGCGSGILALAAKKKGALSVDLCDTDIQATSSAKENFTLNHETFDDIWEGSVGMAKKEYDFVLANIIADVLVMISNDLKKVTKENGLIVLSGILDKKLDLVTDAFKDLTLLDKILKDEWVTLVYKKKEING</sequence>
<dbReference type="Pfam" id="PF06325">
    <property type="entry name" value="PrmA"/>
    <property type="match status" value="1"/>
</dbReference>
<feature type="binding site" evidence="6">
    <location>
        <position position="210"/>
    </location>
    <ligand>
        <name>S-adenosyl-L-methionine</name>
        <dbReference type="ChEBI" id="CHEBI:59789"/>
    </ligand>
</feature>
<keyword evidence="4 6" id="KW-0808">Transferase</keyword>
<evidence type="ECO:0000256" key="4">
    <source>
        <dbReference type="ARBA" id="ARBA00022679"/>
    </source>
</evidence>
<dbReference type="HAMAP" id="MF_00735">
    <property type="entry name" value="Methyltr_PrmA"/>
    <property type="match status" value="1"/>
</dbReference>
<name>A0A0S4XPV0_9BACT</name>
<dbReference type="GO" id="GO:0032259">
    <property type="term" value="P:methylation"/>
    <property type="evidence" value="ECO:0007669"/>
    <property type="project" value="UniProtKB-KW"/>
</dbReference>
<protein>
    <recommendedName>
        <fullName evidence="6">Ribosomal protein L11 methyltransferase</fullName>
        <shortName evidence="6">L11 Mtase</shortName>
        <ecNumber evidence="6">2.1.1.-</ecNumber>
    </recommendedName>
</protein>
<proteinExistence type="inferred from homology"/>
<feature type="binding site" evidence="6">
    <location>
        <position position="169"/>
    </location>
    <ligand>
        <name>S-adenosyl-L-methionine</name>
        <dbReference type="ChEBI" id="CHEBI:59789"/>
    </ligand>
</feature>
<keyword evidence="3 6" id="KW-0489">Methyltransferase</keyword>
<dbReference type="GO" id="GO:0016279">
    <property type="term" value="F:protein-lysine N-methyltransferase activity"/>
    <property type="evidence" value="ECO:0007669"/>
    <property type="project" value="RHEA"/>
</dbReference>
<dbReference type="NCBIfam" id="TIGR00406">
    <property type="entry name" value="prmA"/>
    <property type="match status" value="1"/>
</dbReference>
<reference evidence="7" key="1">
    <citation type="submission" date="2015-11" db="EMBL/GenBank/DDBJ databases">
        <authorList>
            <person name="Zhang Y."/>
            <person name="Guo Z."/>
        </authorList>
    </citation>
    <scope>NUCLEOTIDE SEQUENCE</scope>
    <source>
        <strain evidence="7">BN30871</strain>
    </source>
</reference>
<dbReference type="AlphaFoldDB" id="A0A0S4XPV0"/>
<feature type="binding site" evidence="6">
    <location>
        <position position="147"/>
    </location>
    <ligand>
        <name>S-adenosyl-L-methionine</name>
        <dbReference type="ChEBI" id="CHEBI:59789"/>
    </ligand>
</feature>
<dbReference type="InterPro" id="IPR029063">
    <property type="entry name" value="SAM-dependent_MTases_sf"/>
</dbReference>
<dbReference type="Gene3D" id="3.40.50.150">
    <property type="entry name" value="Vaccinia Virus protein VP39"/>
    <property type="match status" value="1"/>
</dbReference>
<keyword evidence="7" id="KW-0689">Ribosomal protein</keyword>
<evidence type="ECO:0000256" key="6">
    <source>
        <dbReference type="HAMAP-Rule" id="MF_00735"/>
    </source>
</evidence>
<keyword evidence="2 6" id="KW-0963">Cytoplasm</keyword>
<dbReference type="PIRSF" id="PIRSF000401">
    <property type="entry name" value="RPL11_MTase"/>
    <property type="match status" value="1"/>
</dbReference>
<dbReference type="EC" id="2.1.1.-" evidence="6"/>
<feature type="binding site" evidence="6">
    <location>
        <position position="126"/>
    </location>
    <ligand>
        <name>S-adenosyl-L-methionine</name>
        <dbReference type="ChEBI" id="CHEBI:59789"/>
    </ligand>
</feature>
<dbReference type="GO" id="GO:0005737">
    <property type="term" value="C:cytoplasm"/>
    <property type="evidence" value="ECO:0007669"/>
    <property type="project" value="UniProtKB-SubCell"/>
</dbReference>